<name>A0A1Y2GCN9_9FUNG</name>
<evidence type="ECO:0000313" key="4">
    <source>
        <dbReference type="Proteomes" id="UP000193648"/>
    </source>
</evidence>
<dbReference type="GO" id="GO:0010828">
    <property type="term" value="P:positive regulation of D-glucose transmembrane transport"/>
    <property type="evidence" value="ECO:0007669"/>
    <property type="project" value="TreeGrafter"/>
</dbReference>
<dbReference type="Pfam" id="PF23028">
    <property type="entry name" value="YbjQ_3"/>
    <property type="match status" value="1"/>
</dbReference>
<feature type="compositionally biased region" description="Low complexity" evidence="1">
    <location>
        <begin position="307"/>
        <end position="318"/>
    </location>
</feature>
<organism evidence="3 4">
    <name type="scientific">Lobosporangium transversale</name>
    <dbReference type="NCBI Taxonomy" id="64571"/>
    <lineage>
        <taxon>Eukaryota</taxon>
        <taxon>Fungi</taxon>
        <taxon>Fungi incertae sedis</taxon>
        <taxon>Mucoromycota</taxon>
        <taxon>Mortierellomycotina</taxon>
        <taxon>Mortierellomycetes</taxon>
        <taxon>Mortierellales</taxon>
        <taxon>Mortierellaceae</taxon>
        <taxon>Lobosporangium</taxon>
    </lineage>
</organism>
<dbReference type="SMART" id="SM00239">
    <property type="entry name" value="C2"/>
    <property type="match status" value="1"/>
</dbReference>
<feature type="region of interest" description="Disordered" evidence="1">
    <location>
        <begin position="1180"/>
        <end position="1239"/>
    </location>
</feature>
<dbReference type="InterPro" id="IPR057815">
    <property type="entry name" value="C2CD5_C"/>
</dbReference>
<dbReference type="GO" id="GO:0005544">
    <property type="term" value="F:calcium-dependent phospholipid binding"/>
    <property type="evidence" value="ECO:0007669"/>
    <property type="project" value="InterPro"/>
</dbReference>
<dbReference type="AlphaFoldDB" id="A0A1Y2GCN9"/>
<dbReference type="CDD" id="cd08688">
    <property type="entry name" value="C2_KIAA0528-like"/>
    <property type="match status" value="1"/>
</dbReference>
<dbReference type="PANTHER" id="PTHR37412:SF2">
    <property type="entry name" value="C2 DOMAIN-CONTAINING PROTEIN 5"/>
    <property type="match status" value="1"/>
</dbReference>
<dbReference type="InterPro" id="IPR035892">
    <property type="entry name" value="C2_domain_sf"/>
</dbReference>
<dbReference type="GO" id="GO:0072659">
    <property type="term" value="P:protein localization to plasma membrane"/>
    <property type="evidence" value="ECO:0007669"/>
    <property type="project" value="TreeGrafter"/>
</dbReference>
<dbReference type="InParanoid" id="A0A1Y2GCN9"/>
<dbReference type="Pfam" id="PF23128">
    <property type="entry name" value="YbjQ_4"/>
    <property type="match status" value="1"/>
</dbReference>
<protein>
    <recommendedName>
        <fullName evidence="2">C2 domain-containing protein</fullName>
    </recommendedName>
</protein>
<dbReference type="STRING" id="64571.A0A1Y2GCN9"/>
<dbReference type="GO" id="GO:0031340">
    <property type="term" value="P:positive regulation of vesicle fusion"/>
    <property type="evidence" value="ECO:0007669"/>
    <property type="project" value="TreeGrafter"/>
</dbReference>
<feature type="region of interest" description="Disordered" evidence="1">
    <location>
        <begin position="997"/>
        <end position="1052"/>
    </location>
</feature>
<dbReference type="InterPro" id="IPR037785">
    <property type="entry name" value="C2_C2CD5"/>
</dbReference>
<dbReference type="GO" id="GO:0005509">
    <property type="term" value="F:calcium ion binding"/>
    <property type="evidence" value="ECO:0007669"/>
    <property type="project" value="TreeGrafter"/>
</dbReference>
<dbReference type="OrthoDB" id="419768at2759"/>
<proteinExistence type="predicted"/>
<dbReference type="InterPro" id="IPR038983">
    <property type="entry name" value="C2CD5"/>
</dbReference>
<dbReference type="Proteomes" id="UP000193648">
    <property type="component" value="Unassembled WGS sequence"/>
</dbReference>
<dbReference type="InterPro" id="IPR056431">
    <property type="entry name" value="C2CD5_YbjQ-rel_dom"/>
</dbReference>
<accession>A0A1Y2GCN9</accession>
<feature type="compositionally biased region" description="Acidic residues" evidence="1">
    <location>
        <begin position="688"/>
        <end position="704"/>
    </location>
</feature>
<dbReference type="GO" id="GO:0005886">
    <property type="term" value="C:plasma membrane"/>
    <property type="evidence" value="ECO:0007669"/>
    <property type="project" value="TreeGrafter"/>
</dbReference>
<feature type="compositionally biased region" description="Polar residues" evidence="1">
    <location>
        <begin position="997"/>
        <end position="1024"/>
    </location>
</feature>
<evidence type="ECO:0000259" key="2">
    <source>
        <dbReference type="PROSITE" id="PS50004"/>
    </source>
</evidence>
<dbReference type="InterPro" id="IPR000008">
    <property type="entry name" value="C2_dom"/>
</dbReference>
<dbReference type="GO" id="GO:0090314">
    <property type="term" value="P:positive regulation of protein targeting to membrane"/>
    <property type="evidence" value="ECO:0007669"/>
    <property type="project" value="TreeGrafter"/>
</dbReference>
<dbReference type="Pfam" id="PF23025">
    <property type="entry name" value="YbjQ_2"/>
    <property type="match status" value="3"/>
</dbReference>
<reference evidence="3 4" key="1">
    <citation type="submission" date="2016-07" db="EMBL/GenBank/DDBJ databases">
        <title>Pervasive Adenine N6-methylation of Active Genes in Fungi.</title>
        <authorList>
            <consortium name="DOE Joint Genome Institute"/>
            <person name="Mondo S.J."/>
            <person name="Dannebaum R.O."/>
            <person name="Kuo R.C."/>
            <person name="Labutti K."/>
            <person name="Haridas S."/>
            <person name="Kuo A."/>
            <person name="Salamov A."/>
            <person name="Ahrendt S.R."/>
            <person name="Lipzen A."/>
            <person name="Sullivan W."/>
            <person name="Andreopoulos W.B."/>
            <person name="Clum A."/>
            <person name="Lindquist E."/>
            <person name="Daum C."/>
            <person name="Ramamoorthy G.K."/>
            <person name="Gryganskyi A."/>
            <person name="Culley D."/>
            <person name="Magnuson J.K."/>
            <person name="James T.Y."/>
            <person name="O'Malley M.A."/>
            <person name="Stajich J.E."/>
            <person name="Spatafora J.W."/>
            <person name="Visel A."/>
            <person name="Grigoriev I.V."/>
        </authorList>
    </citation>
    <scope>NUCLEOTIDE SEQUENCE [LARGE SCALE GENOMIC DNA]</scope>
    <source>
        <strain evidence="3 4">NRRL 3116</strain>
    </source>
</reference>
<dbReference type="GO" id="GO:0065002">
    <property type="term" value="P:intracellular protein transmembrane transport"/>
    <property type="evidence" value="ECO:0007669"/>
    <property type="project" value="TreeGrafter"/>
</dbReference>
<dbReference type="RefSeq" id="XP_021877849.1">
    <property type="nucleotide sequence ID" value="XM_022021628.1"/>
</dbReference>
<dbReference type="PANTHER" id="PTHR37412">
    <property type="entry name" value="C2 DOMAIN-CONTAINING PROTEIN 5"/>
    <property type="match status" value="1"/>
</dbReference>
<comment type="caution">
    <text evidence="3">The sequence shown here is derived from an EMBL/GenBank/DDBJ whole genome shotgun (WGS) entry which is preliminary data.</text>
</comment>
<dbReference type="EMBL" id="MCFF01000043">
    <property type="protein sequence ID" value="ORZ07053.1"/>
    <property type="molecule type" value="Genomic_DNA"/>
</dbReference>
<dbReference type="Gene3D" id="2.60.40.150">
    <property type="entry name" value="C2 domain"/>
    <property type="match status" value="1"/>
</dbReference>
<evidence type="ECO:0000313" key="3">
    <source>
        <dbReference type="EMBL" id="ORZ07053.1"/>
    </source>
</evidence>
<sequence length="1239" mass="135457">MPCILKIRVIGARDLPVMDKASDLTDAYVEVRFADFEAQRTTVCRKTLNPVWNEDFRFEVTDDADLQNEPLELKVLDYDAITANDSVGSVFIDLNPLLPVNSPWQIAGWFPIYDTIRGVRGEVNVQVKLQFFGDVNPFKDSSAGIMFFSTTSLPAGYQIVAMHGFVDAIVNEDDPEYHWSDSFRTQRSSNEARQRLLFRLSGQLRRLLGKETLDMGGNAVLGYQQCFDLESEEHAITARAVGTAVKIAVVTSSTPQLSEKIQAVALNDLHTEDILSSTLDSAQRTSPINANTEGVPPSLAQRRRESSISTETSGSTNSAPSVASGAKNSINNYKYLEQQIFTLHEFPPGTVFNLGGIVSARSVKLIENDDVETRDAWWNELRDEIKSHARVLGCSHVIGYQEAATINDELIVLSAVGTAANLDMTAFTPGFFDANKNLSRSGSISRSYVDNPADSFSSSIGGAKASLQNSLKEQQWMELLAKRKSKRKQPSACRMCHIPFHRKSSPFPMSLVKCQKCKKKYVPEILLSTVEPPAELGVVGQSAFVEAHVCRAKKRKDGESNATIVSDAIPFVEYDLHRQLMYKLKIHGLNAIFGLRFQLTIGDSLIVAVASGTAMYLSALPTPPALRISRNLDVIDEEDKKLLEIQRKIMDLSEKNRQNLEAEKLKEQDDGEPSTILPLSDGVQAAQPDDDSSGSSSDSDDEVEKENYQTNVVIQIDDDADEDLMAVLLDPVFTDGFLLCSTETLPNHPYFVSTDPMIPDNAHLITTVKQGHINMISHHPNRQLAALFRSIYEDLRFRLSYFTDCVLAGISYHIQLPRANEVQIQLTGVALGQQRQADALEPLGVPITLSPWRSIPSSAILTASHSRADSENGLYLTGASPITARPTAVDESMVFQMDEYPLSEPSRSALSTQAAMGPIDISKDLETSRVSSHQVMTQTPGDKITESTSTIVPDTAIHDHNCRIRAIGNESSSQEDGSGIRVGDYSLQDNLSQIPSAVSSNLAPPQNLAKHSNSSNGSQHSENNFGVGATRPRYQFGRNGRQQSISSTLGPQEQVEELGRLTLLPMMPADRPFIEMTPLSFIPGRTPTRYLGKLSLHFVKETHILHDATVSSGMGGFVHVFLMEIQAVARSHVAALGGDAILGLRVDESFFQESVKNQGYALISISGDVVGCALLDEESVSSHSSDSEDENRQGGDAINGGGGDSDSSTEGHTAKLGGWQSSKGINGMDIPSSTLQSDE</sequence>
<dbReference type="Pfam" id="PF00168">
    <property type="entry name" value="C2"/>
    <property type="match status" value="1"/>
</dbReference>
<feature type="compositionally biased region" description="Polar residues" evidence="1">
    <location>
        <begin position="280"/>
        <end position="292"/>
    </location>
</feature>
<dbReference type="GeneID" id="33563472"/>
<feature type="region of interest" description="Disordered" evidence="1">
    <location>
        <begin position="662"/>
        <end position="706"/>
    </location>
</feature>
<feature type="compositionally biased region" description="Polar residues" evidence="1">
    <location>
        <begin position="1040"/>
        <end position="1051"/>
    </location>
</feature>
<dbReference type="SUPFAM" id="SSF49562">
    <property type="entry name" value="C2 domain (Calcium/lipid-binding domain, CaLB)"/>
    <property type="match status" value="1"/>
</dbReference>
<dbReference type="PROSITE" id="PS50004">
    <property type="entry name" value="C2"/>
    <property type="match status" value="1"/>
</dbReference>
<keyword evidence="4" id="KW-1185">Reference proteome</keyword>
<dbReference type="InterPro" id="IPR056430">
    <property type="entry name" value="C2CD5_YbjQ-like_dom"/>
</dbReference>
<evidence type="ECO:0000256" key="1">
    <source>
        <dbReference type="SAM" id="MobiDB-lite"/>
    </source>
</evidence>
<feature type="region of interest" description="Disordered" evidence="1">
    <location>
        <begin position="280"/>
        <end position="324"/>
    </location>
</feature>
<gene>
    <name evidence="3" type="ORF">BCR41DRAFT_326754</name>
</gene>
<feature type="domain" description="C2" evidence="2">
    <location>
        <begin position="1"/>
        <end position="110"/>
    </location>
</feature>